<feature type="compositionally biased region" description="Basic and acidic residues" evidence="1">
    <location>
        <begin position="106"/>
        <end position="119"/>
    </location>
</feature>
<gene>
    <name evidence="2" type="ORF">BAE44_0005753</name>
</gene>
<feature type="compositionally biased region" description="Acidic residues" evidence="1">
    <location>
        <begin position="147"/>
        <end position="168"/>
    </location>
</feature>
<evidence type="ECO:0000313" key="3">
    <source>
        <dbReference type="Proteomes" id="UP000095767"/>
    </source>
</evidence>
<organism evidence="2 3">
    <name type="scientific">Dichanthelium oligosanthes</name>
    <dbReference type="NCBI Taxonomy" id="888268"/>
    <lineage>
        <taxon>Eukaryota</taxon>
        <taxon>Viridiplantae</taxon>
        <taxon>Streptophyta</taxon>
        <taxon>Embryophyta</taxon>
        <taxon>Tracheophyta</taxon>
        <taxon>Spermatophyta</taxon>
        <taxon>Magnoliopsida</taxon>
        <taxon>Liliopsida</taxon>
        <taxon>Poales</taxon>
        <taxon>Poaceae</taxon>
        <taxon>PACMAD clade</taxon>
        <taxon>Panicoideae</taxon>
        <taxon>Panicodae</taxon>
        <taxon>Paniceae</taxon>
        <taxon>Dichantheliinae</taxon>
        <taxon>Dichanthelium</taxon>
    </lineage>
</organism>
<reference evidence="2 3" key="1">
    <citation type="submission" date="2016-09" db="EMBL/GenBank/DDBJ databases">
        <title>The draft genome of Dichanthelium oligosanthes: A C3 panicoid grass species.</title>
        <authorList>
            <person name="Studer A.J."/>
            <person name="Schnable J.C."/>
            <person name="Brutnell T.P."/>
        </authorList>
    </citation>
    <scope>NUCLEOTIDE SEQUENCE [LARGE SCALE GENOMIC DNA]</scope>
    <source>
        <strain evidence="3">cv. Kellogg 1175</strain>
        <tissue evidence="2">Leaf</tissue>
    </source>
</reference>
<feature type="non-terminal residue" evidence="2">
    <location>
        <position position="1"/>
    </location>
</feature>
<proteinExistence type="predicted"/>
<name>A0A1E5W7M1_9POAL</name>
<accession>A0A1E5W7M1</accession>
<keyword evidence="3" id="KW-1185">Reference proteome</keyword>
<sequence>GWHSEWFYVSNPPPSLLRFSGHFAQKIDEWDWATGKDEKRVWLTPVEVRAHVWVAIKRSKDVADDVAELDRHQHGLAPEPAAKREGLDPPIALRGRPCYPPLPKAGLRDVNRAKNERQRALSQQKKKLKADQARRHMLRQQGRLSDESEEEDDDDEGDDGGDDDDDEGRYEAALGLGKRPAEEGAGVPSPKRLRADPGQGAAGEGPSSGLGPDQPGDAPISAVEVPQSTETAPTGEAGAL</sequence>
<evidence type="ECO:0000313" key="2">
    <source>
        <dbReference type="EMBL" id="OEL33228.1"/>
    </source>
</evidence>
<dbReference type="Proteomes" id="UP000095767">
    <property type="component" value="Unassembled WGS sequence"/>
</dbReference>
<dbReference type="AlphaFoldDB" id="A0A1E5W7M1"/>
<comment type="caution">
    <text evidence="2">The sequence shown here is derived from an EMBL/GenBank/DDBJ whole genome shotgun (WGS) entry which is preliminary data.</text>
</comment>
<dbReference type="EMBL" id="LWDX02019501">
    <property type="protein sequence ID" value="OEL33228.1"/>
    <property type="molecule type" value="Genomic_DNA"/>
</dbReference>
<evidence type="ECO:0000256" key="1">
    <source>
        <dbReference type="SAM" id="MobiDB-lite"/>
    </source>
</evidence>
<protein>
    <submittedName>
        <fullName evidence="2">Uncharacterized protein</fullName>
    </submittedName>
</protein>
<feature type="region of interest" description="Disordered" evidence="1">
    <location>
        <begin position="73"/>
        <end position="240"/>
    </location>
</feature>
<feature type="non-terminal residue" evidence="2">
    <location>
        <position position="240"/>
    </location>
</feature>